<dbReference type="Pfam" id="PF20150">
    <property type="entry name" value="2EXR"/>
    <property type="match status" value="1"/>
</dbReference>
<evidence type="ECO:0000313" key="2">
    <source>
        <dbReference type="EMBL" id="OWP04290.1"/>
    </source>
</evidence>
<dbReference type="OrthoDB" id="3540486at2759"/>
<evidence type="ECO:0000313" key="3">
    <source>
        <dbReference type="Proteomes" id="UP000242519"/>
    </source>
</evidence>
<gene>
    <name evidence="2" type="ORF">B2J93_9358</name>
</gene>
<comment type="caution">
    <text evidence="2">The sequence shown here is derived from an EMBL/GenBank/DDBJ whole genome shotgun (WGS) entry which is preliminary data.</text>
</comment>
<sequence length="343" mass="39127">MDLIRSASSALMGLLTSSCTPPRLEPLDSALTSFPQFSQLPIELRLKIWSYSASPRLLHLHLHGYNPAWYVGDQCFAGYASAITDGSVNVFDGPSFIPDPYQPGSELPGYIRHRPLPQHMTITSCISAHPCDCRYFPSKSWSALPPPAAFLACRESHDVLAKQFRRCLENEYNSQGHVVVNPVSRINISPPDIPPYTGVIFNPMVDTIHLRANVSSLSSVQEICRFTAIAVQQIPDIRRVVFDLEVSMPPYRFWGSPRFQYWEKWCPIGWWVPTQYLVQLKDLEQVFLVGKKGERMLPVDWKDRTERQWVVELLKVEDQWPIEWEGRIPSLKCVSTLEEAKAN</sequence>
<protein>
    <recommendedName>
        <fullName evidence="1">2EXR domain-containing protein</fullName>
    </recommendedName>
</protein>
<dbReference type="EMBL" id="MZNU01000116">
    <property type="protein sequence ID" value="OWP04290.1"/>
    <property type="molecule type" value="Genomic_DNA"/>
</dbReference>
<proteinExistence type="predicted"/>
<evidence type="ECO:0000259" key="1">
    <source>
        <dbReference type="Pfam" id="PF20150"/>
    </source>
</evidence>
<dbReference type="AlphaFoldDB" id="A0A218Z9M0"/>
<dbReference type="Proteomes" id="UP000242519">
    <property type="component" value="Unassembled WGS sequence"/>
</dbReference>
<dbReference type="InParanoid" id="A0A218Z9M0"/>
<dbReference type="PANTHER" id="PTHR35910:SF6">
    <property type="entry name" value="2EXR DOMAIN-CONTAINING PROTEIN"/>
    <property type="match status" value="1"/>
</dbReference>
<organism evidence="2 3">
    <name type="scientific">Diplocarpon coronariae</name>
    <dbReference type="NCBI Taxonomy" id="2795749"/>
    <lineage>
        <taxon>Eukaryota</taxon>
        <taxon>Fungi</taxon>
        <taxon>Dikarya</taxon>
        <taxon>Ascomycota</taxon>
        <taxon>Pezizomycotina</taxon>
        <taxon>Leotiomycetes</taxon>
        <taxon>Helotiales</taxon>
        <taxon>Drepanopezizaceae</taxon>
        <taxon>Diplocarpon</taxon>
    </lineage>
</organism>
<feature type="domain" description="2EXR" evidence="1">
    <location>
        <begin position="34"/>
        <end position="207"/>
    </location>
</feature>
<reference evidence="2 3" key="1">
    <citation type="submission" date="2017-04" db="EMBL/GenBank/DDBJ databases">
        <title>Draft genome sequence of Marssonina coronaria NL1: causal agent of apple blotch.</title>
        <authorList>
            <person name="Cheng Q."/>
        </authorList>
    </citation>
    <scope>NUCLEOTIDE SEQUENCE [LARGE SCALE GENOMIC DNA]</scope>
    <source>
        <strain evidence="2 3">NL1</strain>
    </source>
</reference>
<name>A0A218Z9M0_9HELO</name>
<dbReference type="PROSITE" id="PS51257">
    <property type="entry name" value="PROKAR_LIPOPROTEIN"/>
    <property type="match status" value="1"/>
</dbReference>
<dbReference type="InterPro" id="IPR045518">
    <property type="entry name" value="2EXR"/>
</dbReference>
<dbReference type="PANTHER" id="PTHR35910">
    <property type="entry name" value="2EXR DOMAIN-CONTAINING PROTEIN"/>
    <property type="match status" value="1"/>
</dbReference>
<keyword evidence="3" id="KW-1185">Reference proteome</keyword>
<accession>A0A218Z9M0</accession>